<dbReference type="Proteomes" id="UP001597261">
    <property type="component" value="Unassembled WGS sequence"/>
</dbReference>
<keyword evidence="2" id="KW-0134">Cell wall</keyword>
<reference evidence="10" key="1">
    <citation type="journal article" date="2019" name="Int. J. Syst. Evol. Microbiol.">
        <title>The Global Catalogue of Microorganisms (GCM) 10K type strain sequencing project: providing services to taxonomists for standard genome sequencing and annotation.</title>
        <authorList>
            <consortium name="The Broad Institute Genomics Platform"/>
            <consortium name="The Broad Institute Genome Sequencing Center for Infectious Disease"/>
            <person name="Wu L."/>
            <person name="Ma J."/>
        </authorList>
    </citation>
    <scope>NUCLEOTIDE SEQUENCE [LARGE SCALE GENOMIC DNA]</scope>
    <source>
        <strain evidence="10">CGMCC 1.12470</strain>
    </source>
</reference>
<keyword evidence="5" id="KW-0130">Cell adhesion</keyword>
<dbReference type="InterPro" id="IPR005528">
    <property type="entry name" value="ChpA-H"/>
</dbReference>
<name>A0ABW4J306_9ACTN</name>
<comment type="subcellular location">
    <subcellularLocation>
        <location evidence="1">Secreted</location>
        <location evidence="1">Cell wall</location>
    </subcellularLocation>
</comment>
<accession>A0ABW4J306</accession>
<evidence type="ECO:0000256" key="1">
    <source>
        <dbReference type="ARBA" id="ARBA00004191"/>
    </source>
</evidence>
<evidence type="ECO:0000256" key="5">
    <source>
        <dbReference type="ARBA" id="ARBA00022889"/>
    </source>
</evidence>
<evidence type="ECO:0000256" key="7">
    <source>
        <dbReference type="PROSITE-ProRule" id="PRU01232"/>
    </source>
</evidence>
<evidence type="ECO:0000259" key="8">
    <source>
        <dbReference type="PROSITE" id="PS51884"/>
    </source>
</evidence>
<evidence type="ECO:0000256" key="3">
    <source>
        <dbReference type="ARBA" id="ARBA00022525"/>
    </source>
</evidence>
<feature type="domain" description="Chaplin" evidence="8">
    <location>
        <begin position="22"/>
        <end position="62"/>
    </location>
</feature>
<sequence length="63" mass="5947">MTLGMAAPAMADAGADAAATGSPGVLSGNVIQVPLAIPVNACGNTASLVGLLNPAYGNGCANY</sequence>
<keyword evidence="3" id="KW-0964">Secreted</keyword>
<dbReference type="EMBL" id="JBHUDX010000152">
    <property type="protein sequence ID" value="MFD1663586.1"/>
    <property type="molecule type" value="Genomic_DNA"/>
</dbReference>
<evidence type="ECO:0000313" key="9">
    <source>
        <dbReference type="EMBL" id="MFD1663586.1"/>
    </source>
</evidence>
<organism evidence="9 10">
    <name type="scientific">Streptomyces caeni</name>
    <dbReference type="NCBI Taxonomy" id="2307231"/>
    <lineage>
        <taxon>Bacteria</taxon>
        <taxon>Bacillati</taxon>
        <taxon>Actinomycetota</taxon>
        <taxon>Actinomycetes</taxon>
        <taxon>Kitasatosporales</taxon>
        <taxon>Streptomycetaceae</taxon>
        <taxon>Streptomyces</taxon>
    </lineage>
</organism>
<evidence type="ECO:0000256" key="6">
    <source>
        <dbReference type="ARBA" id="ARBA00023087"/>
    </source>
</evidence>
<keyword evidence="10" id="KW-1185">Reference proteome</keyword>
<dbReference type="PROSITE" id="PS51884">
    <property type="entry name" value="CHAPLIN"/>
    <property type="match status" value="1"/>
</dbReference>
<proteinExistence type="predicted"/>
<evidence type="ECO:0000313" key="10">
    <source>
        <dbReference type="Proteomes" id="UP001597261"/>
    </source>
</evidence>
<keyword evidence="6 7" id="KW-0034">Amyloid</keyword>
<evidence type="ECO:0000256" key="2">
    <source>
        <dbReference type="ARBA" id="ARBA00022512"/>
    </source>
</evidence>
<dbReference type="RefSeq" id="WP_381092495.1">
    <property type="nucleotide sequence ID" value="NZ_JBHUDX010000152.1"/>
</dbReference>
<comment type="caution">
    <text evidence="9">The sequence shown here is derived from an EMBL/GenBank/DDBJ whole genome shotgun (WGS) entry which is preliminary data.</text>
</comment>
<gene>
    <name evidence="9" type="ORF">ACFSL4_36880</name>
</gene>
<evidence type="ECO:0000256" key="4">
    <source>
        <dbReference type="ARBA" id="ARBA00022729"/>
    </source>
</evidence>
<dbReference type="Pfam" id="PF03777">
    <property type="entry name" value="ChpA-C"/>
    <property type="match status" value="1"/>
</dbReference>
<keyword evidence="4" id="KW-0732">Signal</keyword>
<protein>
    <submittedName>
        <fullName evidence="9">Chaplin</fullName>
    </submittedName>
</protein>